<dbReference type="EMBL" id="QXFZ01000594">
    <property type="protein sequence ID" value="KAE9110870.1"/>
    <property type="molecule type" value="Genomic_DNA"/>
</dbReference>
<dbReference type="EMBL" id="QXGD01000739">
    <property type="protein sequence ID" value="KAE9226590.1"/>
    <property type="molecule type" value="Genomic_DNA"/>
</dbReference>
<evidence type="ECO:0000313" key="17">
    <source>
        <dbReference type="Proteomes" id="UP000441208"/>
    </source>
</evidence>
<dbReference type="EMBL" id="QXGC01000652">
    <property type="protein sequence ID" value="KAE9226070.1"/>
    <property type="molecule type" value="Genomic_DNA"/>
</dbReference>
<evidence type="ECO:0000313" key="7">
    <source>
        <dbReference type="EMBL" id="KAE9207393.1"/>
    </source>
</evidence>
<evidence type="ECO:0008006" key="22">
    <source>
        <dbReference type="Google" id="ProtNLM"/>
    </source>
</evidence>
<evidence type="ECO:0000313" key="11">
    <source>
        <dbReference type="EMBL" id="KAE9339663.1"/>
    </source>
</evidence>
<dbReference type="EMBL" id="QXFX01000241">
    <property type="protein sequence ID" value="KAE9124116.1"/>
    <property type="molecule type" value="Genomic_DNA"/>
</dbReference>
<dbReference type="Proteomes" id="UP000429523">
    <property type="component" value="Unassembled WGS sequence"/>
</dbReference>
<dbReference type="EMBL" id="QXGE01000654">
    <property type="protein sequence ID" value="KAE9306708.1"/>
    <property type="molecule type" value="Genomic_DNA"/>
</dbReference>
<evidence type="ECO:0000313" key="13">
    <source>
        <dbReference type="Proteomes" id="UP000433483"/>
    </source>
</evidence>
<evidence type="ECO:0000313" key="18">
    <source>
        <dbReference type="Proteomes" id="UP000460718"/>
    </source>
</evidence>
<protein>
    <recommendedName>
        <fullName evidence="22">Secreted protein</fullName>
    </recommendedName>
</protein>
<organism evidence="6 16">
    <name type="scientific">Phytophthora fragariae</name>
    <dbReference type="NCBI Taxonomy" id="53985"/>
    <lineage>
        <taxon>Eukaryota</taxon>
        <taxon>Sar</taxon>
        <taxon>Stramenopiles</taxon>
        <taxon>Oomycota</taxon>
        <taxon>Peronosporomycetes</taxon>
        <taxon>Peronosporales</taxon>
        <taxon>Peronosporaceae</taxon>
        <taxon>Phytophthora</taxon>
    </lineage>
</organism>
<dbReference type="Proteomes" id="UP000433483">
    <property type="component" value="Unassembled WGS sequence"/>
</dbReference>
<keyword evidence="13" id="KW-1185">Reference proteome</keyword>
<gene>
    <name evidence="10" type="ORF">PF001_g11990</name>
    <name evidence="9" type="ORF">PF002_g14076</name>
    <name evidence="8" type="ORF">PF004_g11755</name>
    <name evidence="7" type="ORF">PF005_g12630</name>
    <name evidence="6" type="ORF">PF006_g11853</name>
    <name evidence="4" type="ORF">PF007_g11694</name>
    <name evidence="11" type="ORF">PF008_g11470</name>
    <name evidence="2" type="ORF">PF009_g13169</name>
    <name evidence="5" type="ORF">PF010_g6137</name>
    <name evidence="3" type="ORF">PF011_g11539</name>
</gene>
<dbReference type="Proteomes" id="UP000486351">
    <property type="component" value="Unassembled WGS sequence"/>
</dbReference>
<evidence type="ECO:0000256" key="1">
    <source>
        <dbReference type="SAM" id="SignalP"/>
    </source>
</evidence>
<dbReference type="EMBL" id="QXGA01000646">
    <property type="protein sequence ID" value="KAE9143103.1"/>
    <property type="molecule type" value="Genomic_DNA"/>
</dbReference>
<evidence type="ECO:0000313" key="15">
    <source>
        <dbReference type="Proteomes" id="UP000440367"/>
    </source>
</evidence>
<comment type="caution">
    <text evidence="6">The sequence shown here is derived from an EMBL/GenBank/DDBJ whole genome shotgun (WGS) entry which is preliminary data.</text>
</comment>
<dbReference type="EMBL" id="QXFW01000643">
    <property type="protein sequence ID" value="KAE9006530.1"/>
    <property type="molecule type" value="Genomic_DNA"/>
</dbReference>
<dbReference type="Proteomes" id="UP000441208">
    <property type="component" value="Unassembled WGS sequence"/>
</dbReference>
<evidence type="ECO:0000313" key="3">
    <source>
        <dbReference type="EMBL" id="KAE9006530.1"/>
    </source>
</evidence>
<dbReference type="Proteomes" id="UP000437068">
    <property type="component" value="Unassembled WGS sequence"/>
</dbReference>
<feature type="chain" id="PRO_5036166175" description="Secreted protein" evidence="1">
    <location>
        <begin position="27"/>
        <end position="56"/>
    </location>
</feature>
<dbReference type="EMBL" id="QXGF01000677">
    <property type="protein sequence ID" value="KAE8936915.1"/>
    <property type="molecule type" value="Genomic_DNA"/>
</dbReference>
<evidence type="ECO:0000313" key="19">
    <source>
        <dbReference type="Proteomes" id="UP000476176"/>
    </source>
</evidence>
<name>A0A6A3U0K5_9STRA</name>
<dbReference type="Proteomes" id="UP000440367">
    <property type="component" value="Unassembled WGS sequence"/>
</dbReference>
<dbReference type="AlphaFoldDB" id="A0A6A3U0K5"/>
<evidence type="ECO:0000313" key="14">
    <source>
        <dbReference type="Proteomes" id="UP000437068"/>
    </source>
</evidence>
<dbReference type="EMBL" id="QXGB01000674">
    <property type="protein sequence ID" value="KAE9207393.1"/>
    <property type="molecule type" value="Genomic_DNA"/>
</dbReference>
<evidence type="ECO:0000313" key="5">
    <source>
        <dbReference type="EMBL" id="KAE9124116.1"/>
    </source>
</evidence>
<accession>A0A6A3U0K5</accession>
<evidence type="ECO:0000313" key="16">
    <source>
        <dbReference type="Proteomes" id="UP000440732"/>
    </source>
</evidence>
<evidence type="ECO:0000313" key="9">
    <source>
        <dbReference type="EMBL" id="KAE9226590.1"/>
    </source>
</evidence>
<evidence type="ECO:0000313" key="4">
    <source>
        <dbReference type="EMBL" id="KAE9110870.1"/>
    </source>
</evidence>
<sequence>MYRYCITIQWLDIVLLTTVPFQCSQSACDLPVDGYILKKARAHPFDVWLGTTQSTS</sequence>
<dbReference type="Proteomes" id="UP000476176">
    <property type="component" value="Unassembled WGS sequence"/>
</dbReference>
<dbReference type="EMBL" id="QXFY01000614">
    <property type="protein sequence ID" value="KAE9339663.1"/>
    <property type="molecule type" value="Genomic_DNA"/>
</dbReference>
<evidence type="ECO:0000313" key="12">
    <source>
        <dbReference type="Proteomes" id="UP000429523"/>
    </source>
</evidence>
<evidence type="ECO:0000313" key="6">
    <source>
        <dbReference type="EMBL" id="KAE9143103.1"/>
    </source>
</evidence>
<dbReference type="Proteomes" id="UP000488956">
    <property type="component" value="Unassembled WGS sequence"/>
</dbReference>
<keyword evidence="1" id="KW-0732">Signal</keyword>
<evidence type="ECO:0000313" key="20">
    <source>
        <dbReference type="Proteomes" id="UP000486351"/>
    </source>
</evidence>
<feature type="signal peptide" evidence="1">
    <location>
        <begin position="1"/>
        <end position="26"/>
    </location>
</feature>
<evidence type="ECO:0000313" key="8">
    <source>
        <dbReference type="EMBL" id="KAE9226070.1"/>
    </source>
</evidence>
<dbReference type="Proteomes" id="UP000440732">
    <property type="component" value="Unassembled WGS sequence"/>
</dbReference>
<reference evidence="12 13" key="1">
    <citation type="submission" date="2018-08" db="EMBL/GenBank/DDBJ databases">
        <title>Genomic investigation of the strawberry pathogen Phytophthora fragariae indicates pathogenicity is determined by transcriptional variation in three key races.</title>
        <authorList>
            <person name="Adams T.M."/>
            <person name="Armitage A.D."/>
            <person name="Sobczyk M.K."/>
            <person name="Bates H.J."/>
            <person name="Dunwell J.M."/>
            <person name="Nellist C.F."/>
            <person name="Harrison R.J."/>
        </authorList>
    </citation>
    <scope>NUCLEOTIDE SEQUENCE [LARGE SCALE GENOMIC DNA]</scope>
    <source>
        <strain evidence="10 14">A4</strain>
        <strain evidence="9 15">BC-1</strain>
        <strain evidence="8 19">BC-23</strain>
        <strain evidence="7 13">NOV-27</strain>
        <strain evidence="6 16">NOV-5</strain>
        <strain evidence="4 17">NOV-71</strain>
        <strain evidence="11 20">NOV-77</strain>
        <strain evidence="2 12">NOV-9</strain>
        <strain evidence="5 21">ONT-3</strain>
        <strain evidence="3 18">SCRP245</strain>
    </source>
</reference>
<evidence type="ECO:0000313" key="10">
    <source>
        <dbReference type="EMBL" id="KAE9306708.1"/>
    </source>
</evidence>
<evidence type="ECO:0000313" key="2">
    <source>
        <dbReference type="EMBL" id="KAE8936915.1"/>
    </source>
</evidence>
<dbReference type="Proteomes" id="UP000460718">
    <property type="component" value="Unassembled WGS sequence"/>
</dbReference>
<proteinExistence type="predicted"/>
<evidence type="ECO:0000313" key="21">
    <source>
        <dbReference type="Proteomes" id="UP000488956"/>
    </source>
</evidence>